<dbReference type="GO" id="GO:0003723">
    <property type="term" value="F:RNA binding"/>
    <property type="evidence" value="ECO:0007669"/>
    <property type="project" value="UniProtKB-UniRule"/>
</dbReference>
<dbReference type="HAMAP" id="MF_00088">
    <property type="entry name" value="KhpA"/>
    <property type="match status" value="1"/>
</dbReference>
<gene>
    <name evidence="3" type="primary">khpA</name>
    <name evidence="4" type="ordered locus">AciPR4_2685</name>
</gene>
<name>E8V1X2_TERSS</name>
<keyword evidence="3" id="KW-0961">Cell wall biogenesis/degradation</keyword>
<sequence length="99" mass="10905">MDIPKHPQEPHAAEEMRDLVRKIARALVDKSDQVRVEVTARHGAIVLELSVATTDLGKVIGRQGQMAHSIRTILGAACMKCGPRITLDIVKEDPHLGRH</sequence>
<comment type="function">
    <text evidence="3">A probable RNA chaperone. Forms a complex with KhpB which binds to cellular RNA and controls its expression. Plays a role in peptidoglycan (PG) homeostasis and cell length regulation.</text>
</comment>
<comment type="subunit">
    <text evidence="3">Forms a complex with KhpB.</text>
</comment>
<dbReference type="CDD" id="cd22533">
    <property type="entry name" value="KH-II_YlqC-like"/>
    <property type="match status" value="1"/>
</dbReference>
<dbReference type="AlphaFoldDB" id="E8V1X2"/>
<evidence type="ECO:0000313" key="5">
    <source>
        <dbReference type="Proteomes" id="UP000006844"/>
    </source>
</evidence>
<dbReference type="InterPro" id="IPR009019">
    <property type="entry name" value="KH_sf_prok-type"/>
</dbReference>
<dbReference type="GO" id="GO:0009252">
    <property type="term" value="P:peptidoglycan biosynthetic process"/>
    <property type="evidence" value="ECO:0007669"/>
    <property type="project" value="UniProtKB-UniRule"/>
</dbReference>
<comment type="similarity">
    <text evidence="3">Belongs to the KhpA RNA-binding protein family.</text>
</comment>
<dbReference type="Pfam" id="PF13083">
    <property type="entry name" value="KH_KhpA-B"/>
    <property type="match status" value="1"/>
</dbReference>
<dbReference type="HOGENOM" id="CLU_132074_1_1_0"/>
<dbReference type="eggNOG" id="COG1837">
    <property type="taxonomic scope" value="Bacteria"/>
</dbReference>
<dbReference type="Gene3D" id="3.30.300.20">
    <property type="match status" value="1"/>
</dbReference>
<evidence type="ECO:0000313" key="4">
    <source>
        <dbReference type="EMBL" id="ADV83460.1"/>
    </source>
</evidence>
<keyword evidence="5" id="KW-1185">Reference proteome</keyword>
<dbReference type="PANTHER" id="PTHR34654">
    <property type="entry name" value="UPF0109 PROTEIN SCO5592"/>
    <property type="match status" value="1"/>
</dbReference>
<dbReference type="STRING" id="401053.AciPR4_2685"/>
<proteinExistence type="inferred from homology"/>
<protein>
    <recommendedName>
        <fullName evidence="3">RNA-binding protein KhpA</fullName>
    </recommendedName>
    <alternativeName>
        <fullName evidence="3">KH-domain protein A</fullName>
    </alternativeName>
</protein>
<reference evidence="4 5" key="1">
    <citation type="journal article" date="2012" name="Stand. Genomic Sci.">
        <title>Complete genome sequence of Terriglobus saanensis type strain SP1PR4(T), an Acidobacteria from tundra soil.</title>
        <authorList>
            <person name="Rawat S.R."/>
            <person name="Mannisto M.K."/>
            <person name="Starovoytov V."/>
            <person name="Goodwin L."/>
            <person name="Nolan M."/>
            <person name="Hauser L."/>
            <person name="Land M."/>
            <person name="Davenport K.W."/>
            <person name="Woyke T."/>
            <person name="Haggblom M.M."/>
        </authorList>
    </citation>
    <scope>NUCLEOTIDE SEQUENCE</scope>
    <source>
        <strain evidence="5">ATCC BAA-1853 / DSM 23119 / SP1PR4</strain>
    </source>
</reference>
<dbReference type="EMBL" id="CP002467">
    <property type="protein sequence ID" value="ADV83460.1"/>
    <property type="molecule type" value="Genomic_DNA"/>
</dbReference>
<dbReference type="GO" id="GO:0005737">
    <property type="term" value="C:cytoplasm"/>
    <property type="evidence" value="ECO:0007669"/>
    <property type="project" value="UniProtKB-SubCell"/>
</dbReference>
<dbReference type="SUPFAM" id="SSF54814">
    <property type="entry name" value="Prokaryotic type KH domain (KH-domain type II)"/>
    <property type="match status" value="1"/>
</dbReference>
<dbReference type="RefSeq" id="WP_013569193.1">
    <property type="nucleotide sequence ID" value="NC_014963.1"/>
</dbReference>
<evidence type="ECO:0000256" key="2">
    <source>
        <dbReference type="ARBA" id="ARBA00022884"/>
    </source>
</evidence>
<accession>E8V1X2</accession>
<dbReference type="GO" id="GO:0071555">
    <property type="term" value="P:cell wall organization"/>
    <property type="evidence" value="ECO:0007669"/>
    <property type="project" value="UniProtKB-KW"/>
</dbReference>
<evidence type="ECO:0000256" key="3">
    <source>
        <dbReference type="HAMAP-Rule" id="MF_00088"/>
    </source>
</evidence>
<dbReference type="KEGG" id="tsa:AciPR4_2685"/>
<keyword evidence="3" id="KW-0143">Chaperone</keyword>
<keyword evidence="3" id="KW-0133">Cell shape</keyword>
<organism evidence="4 5">
    <name type="scientific">Terriglobus saanensis (strain ATCC BAA-1853 / DSM 23119 / SP1PR4)</name>
    <dbReference type="NCBI Taxonomy" id="401053"/>
    <lineage>
        <taxon>Bacteria</taxon>
        <taxon>Pseudomonadati</taxon>
        <taxon>Acidobacteriota</taxon>
        <taxon>Terriglobia</taxon>
        <taxon>Terriglobales</taxon>
        <taxon>Acidobacteriaceae</taxon>
        <taxon>Terriglobus</taxon>
    </lineage>
</organism>
<dbReference type="InterPro" id="IPR020627">
    <property type="entry name" value="KhpA"/>
</dbReference>
<keyword evidence="2 3" id="KW-0694">RNA-binding</keyword>
<dbReference type="Proteomes" id="UP000006844">
    <property type="component" value="Chromosome"/>
</dbReference>
<dbReference type="PANTHER" id="PTHR34654:SF1">
    <property type="entry name" value="RNA-BINDING PROTEIN KHPA"/>
    <property type="match status" value="1"/>
</dbReference>
<keyword evidence="1 3" id="KW-0963">Cytoplasm</keyword>
<dbReference type="InterPro" id="IPR015946">
    <property type="entry name" value="KH_dom-like_a/b"/>
</dbReference>
<comment type="subcellular location">
    <subcellularLocation>
        <location evidence="3">Cytoplasm</location>
    </subcellularLocation>
</comment>
<evidence type="ECO:0000256" key="1">
    <source>
        <dbReference type="ARBA" id="ARBA00022490"/>
    </source>
</evidence>
<dbReference type="GO" id="GO:0008360">
    <property type="term" value="P:regulation of cell shape"/>
    <property type="evidence" value="ECO:0007669"/>
    <property type="project" value="UniProtKB-KW"/>
</dbReference>